<reference evidence="2 3" key="1">
    <citation type="submission" date="2018-03" db="EMBL/GenBank/DDBJ databases">
        <title>Whole genome sequencing of Histamine producing bacteria.</title>
        <authorList>
            <person name="Butler K."/>
        </authorList>
    </citation>
    <scope>NUCLEOTIDE SEQUENCE [LARGE SCALE GENOMIC DNA]</scope>
    <source>
        <strain evidence="2 3">JCM 13586</strain>
    </source>
</reference>
<proteinExistence type="predicted"/>
<gene>
    <name evidence="2" type="ORF">C9I99_17250</name>
</gene>
<dbReference type="GO" id="GO:0008641">
    <property type="term" value="F:ubiquitin-like modifier activating enzyme activity"/>
    <property type="evidence" value="ECO:0007669"/>
    <property type="project" value="InterPro"/>
</dbReference>
<dbReference type="InterPro" id="IPR000594">
    <property type="entry name" value="ThiF_NAD_FAD-bd"/>
</dbReference>
<dbReference type="PANTHER" id="PTHR43267:SF3">
    <property type="entry name" value="THIF PROTEIN"/>
    <property type="match status" value="1"/>
</dbReference>
<accession>A0A2T3IWG4</accession>
<dbReference type="Gene3D" id="3.40.50.720">
    <property type="entry name" value="NAD(P)-binding Rossmann-like Domain"/>
    <property type="match status" value="1"/>
</dbReference>
<dbReference type="AlphaFoldDB" id="A0A2T3IWG4"/>
<organism evidence="2 3">
    <name type="scientific">Photobacterium lutimaris</name>
    <dbReference type="NCBI Taxonomy" id="388278"/>
    <lineage>
        <taxon>Bacteria</taxon>
        <taxon>Pseudomonadati</taxon>
        <taxon>Pseudomonadota</taxon>
        <taxon>Gammaproteobacteria</taxon>
        <taxon>Vibrionales</taxon>
        <taxon>Vibrionaceae</taxon>
        <taxon>Photobacterium</taxon>
    </lineage>
</organism>
<comment type="caution">
    <text evidence="2">The sequence shown here is derived from an EMBL/GenBank/DDBJ whole genome shotgun (WGS) entry which is preliminary data.</text>
</comment>
<dbReference type="PANTHER" id="PTHR43267">
    <property type="entry name" value="TRNA THREONYLCARBAMOYLADENOSINE DEHYDRATASE"/>
    <property type="match status" value="1"/>
</dbReference>
<dbReference type="InterPro" id="IPR045886">
    <property type="entry name" value="ThiF/MoeB/HesA"/>
</dbReference>
<dbReference type="GO" id="GO:0061503">
    <property type="term" value="F:tRNA threonylcarbamoyladenosine dehydratase"/>
    <property type="evidence" value="ECO:0007669"/>
    <property type="project" value="TreeGrafter"/>
</dbReference>
<feature type="domain" description="THIF-type NAD/FAD binding fold" evidence="1">
    <location>
        <begin position="16"/>
        <end position="246"/>
    </location>
</feature>
<dbReference type="EMBL" id="PYMH01000008">
    <property type="protein sequence ID" value="PSU32790.1"/>
    <property type="molecule type" value="Genomic_DNA"/>
</dbReference>
<dbReference type="InterPro" id="IPR035985">
    <property type="entry name" value="Ubiquitin-activating_enz"/>
</dbReference>
<sequence length="285" mass="32262">MKFKEFYAEFTLRNHGFISEKLQEKIQQANVLVAGCGSTGGAAVELLARTGFMTLYLTDNGEYELNNINRQRMDIEDIDKNKAAVHAEKVAKINPHLNIEVDTQGITADNVESFVSRSEIIVDGVDVTTTKGLEAKYLLHQTAKKYRKPVISGYDMDATQYVAIHDYRNVDEPILRGRVSKADIGQFDPLTICVMLITPDYLPLGILEELQRHEKKQKDFISQLGIAANLFGVIAVSSAVKILDDKQITSDIYIDMWEQLGVYEPQDIVRRDQFRDVWKSKLGMK</sequence>
<dbReference type="GO" id="GO:0061504">
    <property type="term" value="P:cyclic threonylcarbamoyladenosine biosynthetic process"/>
    <property type="evidence" value="ECO:0007669"/>
    <property type="project" value="TreeGrafter"/>
</dbReference>
<name>A0A2T3IWG4_9GAMM</name>
<evidence type="ECO:0000259" key="1">
    <source>
        <dbReference type="Pfam" id="PF00899"/>
    </source>
</evidence>
<dbReference type="OrthoDB" id="9804286at2"/>
<evidence type="ECO:0000313" key="2">
    <source>
        <dbReference type="EMBL" id="PSU32790.1"/>
    </source>
</evidence>
<evidence type="ECO:0000313" key="3">
    <source>
        <dbReference type="Proteomes" id="UP000241222"/>
    </source>
</evidence>
<dbReference type="Proteomes" id="UP000241222">
    <property type="component" value="Unassembled WGS sequence"/>
</dbReference>
<protein>
    <recommendedName>
        <fullName evidence="1">THIF-type NAD/FAD binding fold domain-containing protein</fullName>
    </recommendedName>
</protein>
<dbReference type="SUPFAM" id="SSF69572">
    <property type="entry name" value="Activating enzymes of the ubiquitin-like proteins"/>
    <property type="match status" value="1"/>
</dbReference>
<keyword evidence="3" id="KW-1185">Reference proteome</keyword>
<dbReference type="RefSeq" id="WP_107350097.1">
    <property type="nucleotide sequence ID" value="NZ_PYMH01000008.1"/>
</dbReference>
<dbReference type="Pfam" id="PF00899">
    <property type="entry name" value="ThiF"/>
    <property type="match status" value="1"/>
</dbReference>